<sequence length="137" mass="14481">METLASSSTLGLISAILQSRDRCSGRSLLAPQSLVFTSKMKAYANGCDLEKEKSVGGKETPVHTGDNNRTANVIFAGKKINGFQAASVIDGLFADVEVSARTSLASTRTRFTGDSYPSSSSLITELSTKLPSMAELN</sequence>
<reference evidence="1 2" key="1">
    <citation type="journal article" date="2024" name="Plant J.">
        <title>Genome sequences and population genomics reveal climatic adaptation and genomic divergence between two closely related sweetgum species.</title>
        <authorList>
            <person name="Xu W.Q."/>
            <person name="Ren C.Q."/>
            <person name="Zhang X.Y."/>
            <person name="Comes H.P."/>
            <person name="Liu X.H."/>
            <person name="Li Y.G."/>
            <person name="Kettle C.J."/>
            <person name="Jalonen R."/>
            <person name="Gaisberger H."/>
            <person name="Ma Y.Z."/>
            <person name="Qiu Y.X."/>
        </authorList>
    </citation>
    <scope>NUCLEOTIDE SEQUENCE [LARGE SCALE GENOMIC DNA]</scope>
    <source>
        <strain evidence="1">Hangzhou</strain>
    </source>
</reference>
<dbReference type="Proteomes" id="UP001415857">
    <property type="component" value="Unassembled WGS sequence"/>
</dbReference>
<dbReference type="EMBL" id="JBBPBK010000007">
    <property type="protein sequence ID" value="KAK9281079.1"/>
    <property type="molecule type" value="Genomic_DNA"/>
</dbReference>
<dbReference type="AlphaFoldDB" id="A0AAP0WVA1"/>
<organism evidence="1 2">
    <name type="scientific">Liquidambar formosana</name>
    <name type="common">Formosan gum</name>
    <dbReference type="NCBI Taxonomy" id="63359"/>
    <lineage>
        <taxon>Eukaryota</taxon>
        <taxon>Viridiplantae</taxon>
        <taxon>Streptophyta</taxon>
        <taxon>Embryophyta</taxon>
        <taxon>Tracheophyta</taxon>
        <taxon>Spermatophyta</taxon>
        <taxon>Magnoliopsida</taxon>
        <taxon>eudicotyledons</taxon>
        <taxon>Gunneridae</taxon>
        <taxon>Pentapetalae</taxon>
        <taxon>Saxifragales</taxon>
        <taxon>Altingiaceae</taxon>
        <taxon>Liquidambar</taxon>
    </lineage>
</organism>
<evidence type="ECO:0000313" key="2">
    <source>
        <dbReference type="Proteomes" id="UP001415857"/>
    </source>
</evidence>
<keyword evidence="2" id="KW-1185">Reference proteome</keyword>
<protein>
    <submittedName>
        <fullName evidence="1">Uncharacterized protein</fullName>
    </submittedName>
</protein>
<name>A0AAP0WVA1_LIQFO</name>
<accession>A0AAP0WVA1</accession>
<comment type="caution">
    <text evidence="1">The sequence shown here is derived from an EMBL/GenBank/DDBJ whole genome shotgun (WGS) entry which is preliminary data.</text>
</comment>
<proteinExistence type="predicted"/>
<evidence type="ECO:0000313" key="1">
    <source>
        <dbReference type="EMBL" id="KAK9281079.1"/>
    </source>
</evidence>
<gene>
    <name evidence="1" type="ORF">L1049_003972</name>
</gene>